<gene>
    <name evidence="1" type="ORF">S03H2_51032</name>
</gene>
<organism evidence="1">
    <name type="scientific">marine sediment metagenome</name>
    <dbReference type="NCBI Taxonomy" id="412755"/>
    <lineage>
        <taxon>unclassified sequences</taxon>
        <taxon>metagenomes</taxon>
        <taxon>ecological metagenomes</taxon>
    </lineage>
</organism>
<comment type="caution">
    <text evidence="1">The sequence shown here is derived from an EMBL/GenBank/DDBJ whole genome shotgun (WGS) entry which is preliminary data.</text>
</comment>
<dbReference type="EMBL" id="BARU01032351">
    <property type="protein sequence ID" value="GAH70052.1"/>
    <property type="molecule type" value="Genomic_DNA"/>
</dbReference>
<proteinExistence type="predicted"/>
<evidence type="ECO:0000313" key="1">
    <source>
        <dbReference type="EMBL" id="GAH70052.1"/>
    </source>
</evidence>
<protein>
    <submittedName>
        <fullName evidence="1">Uncharacterized protein</fullName>
    </submittedName>
</protein>
<dbReference type="AlphaFoldDB" id="X1HKR4"/>
<reference evidence="1" key="1">
    <citation type="journal article" date="2014" name="Front. Microbiol.">
        <title>High frequency of phylogenetically diverse reductive dehalogenase-homologous genes in deep subseafloor sedimentary metagenomes.</title>
        <authorList>
            <person name="Kawai M."/>
            <person name="Futagami T."/>
            <person name="Toyoda A."/>
            <person name="Takaki Y."/>
            <person name="Nishi S."/>
            <person name="Hori S."/>
            <person name="Arai W."/>
            <person name="Tsubouchi T."/>
            <person name="Morono Y."/>
            <person name="Uchiyama I."/>
            <person name="Ito T."/>
            <person name="Fujiyama A."/>
            <person name="Inagaki F."/>
            <person name="Takami H."/>
        </authorList>
    </citation>
    <scope>NUCLEOTIDE SEQUENCE</scope>
    <source>
        <strain evidence="1">Expedition CK06-06</strain>
    </source>
</reference>
<sequence length="33" mass="4090">MPFNKKLADKACYWFEEYFRLTKGEWDGEPFEL</sequence>
<accession>X1HKR4</accession>
<feature type="non-terminal residue" evidence="1">
    <location>
        <position position="33"/>
    </location>
</feature>
<name>X1HKR4_9ZZZZ</name>